<evidence type="ECO:0000313" key="7">
    <source>
        <dbReference type="EMBL" id="KAL0851102.1"/>
    </source>
</evidence>
<organism evidence="7 8">
    <name type="scientific">Loxostege sticticalis</name>
    <name type="common">Beet webworm moth</name>
    <dbReference type="NCBI Taxonomy" id="481309"/>
    <lineage>
        <taxon>Eukaryota</taxon>
        <taxon>Metazoa</taxon>
        <taxon>Ecdysozoa</taxon>
        <taxon>Arthropoda</taxon>
        <taxon>Hexapoda</taxon>
        <taxon>Insecta</taxon>
        <taxon>Pterygota</taxon>
        <taxon>Neoptera</taxon>
        <taxon>Endopterygota</taxon>
        <taxon>Lepidoptera</taxon>
        <taxon>Glossata</taxon>
        <taxon>Ditrysia</taxon>
        <taxon>Pyraloidea</taxon>
        <taxon>Crambidae</taxon>
        <taxon>Pyraustinae</taxon>
        <taxon>Loxostege</taxon>
    </lineage>
</organism>
<dbReference type="PANTHER" id="PTHR13285">
    <property type="entry name" value="ACYLTRANSFERASE"/>
    <property type="match status" value="1"/>
</dbReference>
<dbReference type="AlphaFoldDB" id="A0ABD0TP24"/>
<name>A0ABD0TP24_LOXSC</name>
<feature type="transmembrane region" description="Helical" evidence="6">
    <location>
        <begin position="489"/>
        <end position="509"/>
    </location>
</feature>
<evidence type="ECO:0000256" key="3">
    <source>
        <dbReference type="ARBA" id="ARBA00022989"/>
    </source>
</evidence>
<evidence type="ECO:0000256" key="5">
    <source>
        <dbReference type="ARBA" id="ARBA00038268"/>
    </source>
</evidence>
<protein>
    <recommendedName>
        <fullName evidence="9">Protein-cysteine N-palmitoyltransferase Rasp</fullName>
    </recommendedName>
</protein>
<dbReference type="Pfam" id="PF03062">
    <property type="entry name" value="MBOAT"/>
    <property type="match status" value="1"/>
</dbReference>
<keyword evidence="4 6" id="KW-0472">Membrane</keyword>
<accession>A0ABD0TP24</accession>
<sequence>MKNKLSSVELFLYFFVWSSANFYCLYKLFVAQSELYDDNYDILYYSGELQPGWRFLSRLQDVSDIEWTSWKYYFRISWLYLLIQFFVSEIIRRTQMWLLKYWYTVSSVVFILTYMGYRQLIIILAQPILYVSVILLGGKKTSVWMMSIMLLITYNSLKYKSFFWNYLDREDLNDEEVYLVLYTIAWIQLRCISYAIHYIDKEEKSEKSHENYPSIVETLVNMFSYVLYAPLLYIGPIILYEDFDKSFSANNEKLTLRIRRFIYDMLIFTSYTFMLDCAFHYMYFLAMHNDIETIKKLPTIALCGGGLWMGLEFHLKYVISYGTTAAFARLDNMDPPPTPRCIARVHVYSQMWRYFDVGLYKFLVKYIYRPFLGLITRHLNLPKMLSKLTASLSTFVFIFMWHGTIWNIFVWASLNYLGITLEHVGKAISESNYYKLFKEKVLKTDAMETRFVAALCTPLLALSAISNFYLFAGSKVANIYFECFINPSLFNSLLVCISLYGCCHVSMALQDVSSRTDNKRKEIKTK</sequence>
<feature type="transmembrane region" description="Helical" evidence="6">
    <location>
        <begin position="219"/>
        <end position="240"/>
    </location>
</feature>
<feature type="transmembrane region" description="Helical" evidence="6">
    <location>
        <begin position="177"/>
        <end position="199"/>
    </location>
</feature>
<dbReference type="InterPro" id="IPR004299">
    <property type="entry name" value="MBOAT_fam"/>
</dbReference>
<dbReference type="PANTHER" id="PTHR13285:SF18">
    <property type="entry name" value="PROTEIN-CYSTEINE N-PALMITOYLTRANSFERASE RASP"/>
    <property type="match status" value="1"/>
</dbReference>
<dbReference type="EMBL" id="JBEDNZ010000002">
    <property type="protein sequence ID" value="KAL0851102.1"/>
    <property type="molecule type" value="Genomic_DNA"/>
</dbReference>
<reference evidence="7 8" key="1">
    <citation type="submission" date="2024-06" db="EMBL/GenBank/DDBJ databases">
        <title>A chromosome-level genome assembly of beet webworm, Loxostege sticticalis.</title>
        <authorList>
            <person name="Zhang Y."/>
        </authorList>
    </citation>
    <scope>NUCLEOTIDE SEQUENCE [LARGE SCALE GENOMIC DNA]</scope>
    <source>
        <strain evidence="7">AQ028</strain>
        <tissue evidence="7">Male pupae</tissue>
    </source>
</reference>
<evidence type="ECO:0000313" key="8">
    <source>
        <dbReference type="Proteomes" id="UP001549921"/>
    </source>
</evidence>
<evidence type="ECO:0000256" key="1">
    <source>
        <dbReference type="ARBA" id="ARBA00004141"/>
    </source>
</evidence>
<feature type="transmembrane region" description="Helical" evidence="6">
    <location>
        <begin position="449"/>
        <end position="469"/>
    </location>
</feature>
<evidence type="ECO:0008006" key="9">
    <source>
        <dbReference type="Google" id="ProtNLM"/>
    </source>
</evidence>
<dbReference type="Proteomes" id="UP001549921">
    <property type="component" value="Unassembled WGS sequence"/>
</dbReference>
<feature type="transmembrane region" description="Helical" evidence="6">
    <location>
        <begin position="12"/>
        <end position="30"/>
    </location>
</feature>
<dbReference type="GO" id="GO:0016020">
    <property type="term" value="C:membrane"/>
    <property type="evidence" value="ECO:0007669"/>
    <property type="project" value="UniProtKB-SubCell"/>
</dbReference>
<proteinExistence type="inferred from homology"/>
<comment type="similarity">
    <text evidence="5">Belongs to the membrane-bound acyltransferase family. HHAT subfamily.</text>
</comment>
<comment type="subcellular location">
    <subcellularLocation>
        <location evidence="1">Membrane</location>
        <topology evidence="1">Multi-pass membrane protein</topology>
    </subcellularLocation>
</comment>
<feature type="transmembrane region" description="Helical" evidence="6">
    <location>
        <begin position="103"/>
        <end position="129"/>
    </location>
</feature>
<comment type="caution">
    <text evidence="7">The sequence shown here is derived from an EMBL/GenBank/DDBJ whole genome shotgun (WGS) entry which is preliminary data.</text>
</comment>
<feature type="transmembrane region" description="Helical" evidence="6">
    <location>
        <begin position="72"/>
        <end position="91"/>
    </location>
</feature>
<dbReference type="InterPro" id="IPR051085">
    <property type="entry name" value="MB_O-acyltransferase"/>
</dbReference>
<keyword evidence="2 6" id="KW-0812">Transmembrane</keyword>
<evidence type="ECO:0000256" key="2">
    <source>
        <dbReference type="ARBA" id="ARBA00022692"/>
    </source>
</evidence>
<feature type="transmembrane region" description="Helical" evidence="6">
    <location>
        <begin position="384"/>
        <end position="402"/>
    </location>
</feature>
<keyword evidence="3 6" id="KW-1133">Transmembrane helix</keyword>
<evidence type="ECO:0000256" key="4">
    <source>
        <dbReference type="ARBA" id="ARBA00023136"/>
    </source>
</evidence>
<evidence type="ECO:0000256" key="6">
    <source>
        <dbReference type="SAM" id="Phobius"/>
    </source>
</evidence>
<feature type="transmembrane region" description="Helical" evidence="6">
    <location>
        <begin position="261"/>
        <end position="285"/>
    </location>
</feature>
<gene>
    <name evidence="7" type="ORF">ABMA28_006973</name>
</gene>